<dbReference type="NCBIfam" id="TIGR01509">
    <property type="entry name" value="HAD-SF-IA-v3"/>
    <property type="match status" value="1"/>
</dbReference>
<dbReference type="AlphaFoldDB" id="A0A5J4PUI6"/>
<dbReference type="PANTHER" id="PTHR18901:SF38">
    <property type="entry name" value="PSEUDOURIDINE-5'-PHOSPHATASE"/>
    <property type="match status" value="1"/>
</dbReference>
<dbReference type="EMBL" id="SNRY01006451">
    <property type="protein sequence ID" value="KAA6312560.1"/>
    <property type="molecule type" value="Genomic_DNA"/>
</dbReference>
<name>A0A5J4PUI6_9ZZZZ</name>
<comment type="caution">
    <text evidence="1">The sequence shown here is derived from an EMBL/GenBank/DDBJ whole genome shotgun (WGS) entry which is preliminary data.</text>
</comment>
<dbReference type="InterPro" id="IPR041492">
    <property type="entry name" value="HAD_2"/>
</dbReference>
<reference evidence="1" key="1">
    <citation type="submission" date="2019-03" db="EMBL/GenBank/DDBJ databases">
        <title>Single cell metagenomics reveals metabolic interactions within the superorganism composed of flagellate Streblomastix strix and complex community of Bacteroidetes bacteria on its surface.</title>
        <authorList>
            <person name="Treitli S.C."/>
            <person name="Kolisko M."/>
            <person name="Husnik F."/>
            <person name="Keeling P."/>
            <person name="Hampl V."/>
        </authorList>
    </citation>
    <scope>NUCLEOTIDE SEQUENCE</scope>
    <source>
        <strain evidence="1">STM</strain>
    </source>
</reference>
<evidence type="ECO:0000313" key="1">
    <source>
        <dbReference type="EMBL" id="KAA6312560.1"/>
    </source>
</evidence>
<organism evidence="1">
    <name type="scientific">termite gut metagenome</name>
    <dbReference type="NCBI Taxonomy" id="433724"/>
    <lineage>
        <taxon>unclassified sequences</taxon>
        <taxon>metagenomes</taxon>
        <taxon>organismal metagenomes</taxon>
    </lineage>
</organism>
<evidence type="ECO:0008006" key="2">
    <source>
        <dbReference type="Google" id="ProtNLM"/>
    </source>
</evidence>
<dbReference type="PANTHER" id="PTHR18901">
    <property type="entry name" value="2-DEOXYGLUCOSE-6-PHOSPHATE PHOSPHATASE 2"/>
    <property type="match status" value="1"/>
</dbReference>
<dbReference type="InterPro" id="IPR023198">
    <property type="entry name" value="PGP-like_dom2"/>
</dbReference>
<dbReference type="InterPro" id="IPR036412">
    <property type="entry name" value="HAD-like_sf"/>
</dbReference>
<dbReference type="Gene3D" id="1.10.150.240">
    <property type="entry name" value="Putative phosphatase, domain 2"/>
    <property type="match status" value="1"/>
</dbReference>
<accession>A0A5J4PUI6</accession>
<protein>
    <recommendedName>
        <fullName evidence="2">Phosphorylated carbohydrates phosphatase</fullName>
    </recommendedName>
</protein>
<dbReference type="InterPro" id="IPR023214">
    <property type="entry name" value="HAD_sf"/>
</dbReference>
<sequence length="197" mass="22916">QYSQFWNKQGERYLNTDNFGRLVKGQTLTQIFDKHFSHIEDAQRQICRELDEFEEEMTYEYLPGIERFFEDLHGNGVKMALVTSSNDQKMSNVYRIHPEFQGWFDKILTANHFTRSKPNPECFLLGMQLFNVLPHNAYVFEDSFYGLQAGIASGATVIGLATTNSREAIADKAHYIIDDFTGMTFEKMITLKWKVEN</sequence>
<feature type="non-terminal residue" evidence="1">
    <location>
        <position position="1"/>
    </location>
</feature>
<gene>
    <name evidence="1" type="ORF">EZS27_036530</name>
</gene>
<dbReference type="CDD" id="cd07505">
    <property type="entry name" value="HAD_BPGM-like"/>
    <property type="match status" value="1"/>
</dbReference>
<dbReference type="Gene3D" id="3.40.50.1000">
    <property type="entry name" value="HAD superfamily/HAD-like"/>
    <property type="match status" value="1"/>
</dbReference>
<proteinExistence type="predicted"/>
<dbReference type="Pfam" id="PF13419">
    <property type="entry name" value="HAD_2"/>
    <property type="match status" value="1"/>
</dbReference>
<dbReference type="SUPFAM" id="SSF56784">
    <property type="entry name" value="HAD-like"/>
    <property type="match status" value="1"/>
</dbReference>
<dbReference type="InterPro" id="IPR006439">
    <property type="entry name" value="HAD-SF_hydro_IA"/>
</dbReference>